<sequence length="330" mass="38235">MQNTIIINKVLMHMLDFEHNTIHLSEEFAPINDTTRDYYHKKIEKALYSNQLKELTVPSLHEMILRGDKMVESDEEFLHQAKEITEHFFKLGTMIQAMPNANMLYVDCYQDGEHVIACLKLNYKYVPMTVIEEGNVRLTRRQIMPTQGAPVDEAIVINVDKKTISLIEKKYSIDGKLQTYLNKEWIKGEEKLTDRQKFNTMKKVVNKLDDIYHVNKTEGLPVMKRIMNEKLMNDEVIKPIEIVKKVLEKDYQASEEADVMMKDLGVGEDDVMKSMPSGKSLETCKLTTDTEVEVKMNVEDYVSGTNYEKVKNEDGTITLMLKNINELVIK</sequence>
<accession>A0A1H2QM72</accession>
<organism evidence="1 2">
    <name type="scientific">Kandleria vitulina</name>
    <dbReference type="NCBI Taxonomy" id="1630"/>
    <lineage>
        <taxon>Bacteria</taxon>
        <taxon>Bacillati</taxon>
        <taxon>Bacillota</taxon>
        <taxon>Erysipelotrichia</taxon>
        <taxon>Erysipelotrichales</taxon>
        <taxon>Coprobacillaceae</taxon>
        <taxon>Kandleria</taxon>
    </lineage>
</organism>
<dbReference type="GO" id="GO:0009295">
    <property type="term" value="C:nucleoid"/>
    <property type="evidence" value="ECO:0007669"/>
    <property type="project" value="InterPro"/>
</dbReference>
<evidence type="ECO:0000313" key="2">
    <source>
        <dbReference type="Proteomes" id="UP000182429"/>
    </source>
</evidence>
<evidence type="ECO:0000313" key="1">
    <source>
        <dbReference type="EMBL" id="SDW08252.1"/>
    </source>
</evidence>
<dbReference type="eggNOG" id="COG3081">
    <property type="taxonomic scope" value="Bacteria"/>
</dbReference>
<dbReference type="EMBL" id="FNNF01000003">
    <property type="protein sequence ID" value="SDW08252.1"/>
    <property type="molecule type" value="Genomic_DNA"/>
</dbReference>
<dbReference type="OrthoDB" id="3171075at2"/>
<evidence type="ECO:0008006" key="3">
    <source>
        <dbReference type="Google" id="ProtNLM"/>
    </source>
</evidence>
<dbReference type="Proteomes" id="UP000182429">
    <property type="component" value="Unassembled WGS sequence"/>
</dbReference>
<dbReference type="AlphaFoldDB" id="A0A1H2QM72"/>
<name>A0A1H2QM72_9FIRM</name>
<proteinExistence type="predicted"/>
<dbReference type="STRING" id="1630.SAMN05216514_101285"/>
<gene>
    <name evidence="1" type="ORF">SAMN04487759_10376</name>
</gene>
<reference evidence="1 2" key="1">
    <citation type="submission" date="2016-10" db="EMBL/GenBank/DDBJ databases">
        <authorList>
            <person name="de Groot N.N."/>
        </authorList>
    </citation>
    <scope>NUCLEOTIDE SEQUENCE [LARGE SCALE GENOMIC DNA]</scope>
    <source>
        <strain evidence="1 2">S3b</strain>
    </source>
</reference>
<dbReference type="RefSeq" id="WP_074685591.1">
    <property type="nucleotide sequence ID" value="NZ_FNNF01000003.1"/>
</dbReference>
<protein>
    <recommendedName>
        <fullName evidence="3">Nucleoid-associated protein</fullName>
    </recommendedName>
</protein>